<feature type="transmembrane region" description="Helical" evidence="1">
    <location>
        <begin position="12"/>
        <end position="33"/>
    </location>
</feature>
<keyword evidence="1" id="KW-1133">Transmembrane helix</keyword>
<evidence type="ECO:0000313" key="2">
    <source>
        <dbReference type="EMBL" id="OGE28798.1"/>
    </source>
</evidence>
<protein>
    <submittedName>
        <fullName evidence="2">Uncharacterized protein</fullName>
    </submittedName>
</protein>
<gene>
    <name evidence="2" type="ORF">A2867_04210</name>
</gene>
<sequence length="132" mass="14942">MFKIFRKFGPVLFFIIQPIILISVIALSSFGLISSQVALLLFSAISLEAIYIAFFIRARLNKAVNRLEDMESKVLGMRENEMDVSRMQRELIYAGHKIKTLQMDLYALKKTGSIKLSGNGHRRAHSPTVSHS</sequence>
<keyword evidence="1" id="KW-0812">Transmembrane</keyword>
<name>A0A1F5JJR3_9BACT</name>
<reference evidence="2 3" key="1">
    <citation type="journal article" date="2016" name="Nat. Commun.">
        <title>Thousands of microbial genomes shed light on interconnected biogeochemical processes in an aquifer system.</title>
        <authorList>
            <person name="Anantharaman K."/>
            <person name="Brown C.T."/>
            <person name="Hug L.A."/>
            <person name="Sharon I."/>
            <person name="Castelle C.J."/>
            <person name="Probst A.J."/>
            <person name="Thomas B.C."/>
            <person name="Singh A."/>
            <person name="Wilkins M.J."/>
            <person name="Karaoz U."/>
            <person name="Brodie E.L."/>
            <person name="Williams K.H."/>
            <person name="Hubbard S.S."/>
            <person name="Banfield J.F."/>
        </authorList>
    </citation>
    <scope>NUCLEOTIDE SEQUENCE [LARGE SCALE GENOMIC DNA]</scope>
</reference>
<accession>A0A1F5JJR3</accession>
<organism evidence="2 3">
    <name type="scientific">Candidatus Daviesbacteria bacterium RIFCSPHIGHO2_01_FULL_40_11</name>
    <dbReference type="NCBI Taxonomy" id="1797762"/>
    <lineage>
        <taxon>Bacteria</taxon>
        <taxon>Candidatus Daviesiibacteriota</taxon>
    </lineage>
</organism>
<keyword evidence="1" id="KW-0472">Membrane</keyword>
<dbReference type="EMBL" id="MFCP01000015">
    <property type="protein sequence ID" value="OGE28798.1"/>
    <property type="molecule type" value="Genomic_DNA"/>
</dbReference>
<dbReference type="AlphaFoldDB" id="A0A1F5JJR3"/>
<dbReference type="Proteomes" id="UP000177555">
    <property type="component" value="Unassembled WGS sequence"/>
</dbReference>
<feature type="transmembrane region" description="Helical" evidence="1">
    <location>
        <begin position="39"/>
        <end position="56"/>
    </location>
</feature>
<comment type="caution">
    <text evidence="2">The sequence shown here is derived from an EMBL/GenBank/DDBJ whole genome shotgun (WGS) entry which is preliminary data.</text>
</comment>
<evidence type="ECO:0000256" key="1">
    <source>
        <dbReference type="SAM" id="Phobius"/>
    </source>
</evidence>
<evidence type="ECO:0000313" key="3">
    <source>
        <dbReference type="Proteomes" id="UP000177555"/>
    </source>
</evidence>
<proteinExistence type="predicted"/>